<organism evidence="3 4">
    <name type="scientific">Tripterygium wilfordii</name>
    <name type="common">Thunder God vine</name>
    <dbReference type="NCBI Taxonomy" id="458696"/>
    <lineage>
        <taxon>Eukaryota</taxon>
        <taxon>Viridiplantae</taxon>
        <taxon>Streptophyta</taxon>
        <taxon>Embryophyta</taxon>
        <taxon>Tracheophyta</taxon>
        <taxon>Spermatophyta</taxon>
        <taxon>Magnoliopsida</taxon>
        <taxon>eudicotyledons</taxon>
        <taxon>Gunneridae</taxon>
        <taxon>Pentapetalae</taxon>
        <taxon>rosids</taxon>
        <taxon>fabids</taxon>
        <taxon>Celastrales</taxon>
        <taxon>Celastraceae</taxon>
        <taxon>Tripterygium</taxon>
    </lineage>
</organism>
<evidence type="ECO:0000256" key="1">
    <source>
        <dbReference type="ARBA" id="ARBA00004191"/>
    </source>
</evidence>
<dbReference type="GO" id="GO:0016829">
    <property type="term" value="F:lyase activity"/>
    <property type="evidence" value="ECO:0007669"/>
    <property type="project" value="UniProtKB-KW"/>
</dbReference>
<evidence type="ECO:0000313" key="3">
    <source>
        <dbReference type="EMBL" id="KAF5733579.1"/>
    </source>
</evidence>
<reference evidence="3 4" key="1">
    <citation type="journal article" date="2020" name="Nat. Commun.">
        <title>Genome of Tripterygium wilfordii and identification of cytochrome P450 involved in triptolide biosynthesis.</title>
        <authorList>
            <person name="Tu L."/>
            <person name="Su P."/>
            <person name="Zhang Z."/>
            <person name="Gao L."/>
            <person name="Wang J."/>
            <person name="Hu T."/>
            <person name="Zhou J."/>
            <person name="Zhang Y."/>
            <person name="Zhao Y."/>
            <person name="Liu Y."/>
            <person name="Song Y."/>
            <person name="Tong Y."/>
            <person name="Lu Y."/>
            <person name="Yang J."/>
            <person name="Xu C."/>
            <person name="Jia M."/>
            <person name="Peters R.J."/>
            <person name="Huang L."/>
            <person name="Gao W."/>
        </authorList>
    </citation>
    <scope>NUCLEOTIDE SEQUENCE [LARGE SCALE GENOMIC DNA]</scope>
    <source>
        <strain evidence="4">cv. XIE 37</strain>
        <tissue evidence="3">Leaf</tissue>
    </source>
</reference>
<comment type="caution">
    <text evidence="3">The sequence shown here is derived from an EMBL/GenBank/DDBJ whole genome shotgun (WGS) entry which is preliminary data.</text>
</comment>
<proteinExistence type="predicted"/>
<evidence type="ECO:0000313" key="4">
    <source>
        <dbReference type="Proteomes" id="UP000593562"/>
    </source>
</evidence>
<sequence length="968" mass="104759">MLKENMAKNHPLLCMIVGLGSLITIHVYGENSQEGPSLDGHYSEQMQKMQALKASFMRPSISLSPNFAPPSLQAPSSTRLYRVTSYRADPTGKTDSTEALMKAIAAAFGGPTEGFLMEGINNLGGAQINLEGGNYMITKPLRMPKIGVGNFVIYGGTIRASDDFPKNGYLIDLSASSAGQNEETKASSDTDENLSSFQSPYHYEYVTFRDLMLDCNHRGGGISVIKSLRTSIDNCYIVHFSSNGILVQGGHETSIRNSFIGQHITVGKDPGEKHFSGTGINLMGNDNGVTDVVIFSADIGIQISGQANSLSGVHCYNKATGFGGTGIYLKVPRVTQTRIVDCYMDYTGIVVEDPVQLHISSSFFLGNAFIKLKSIKGVASGVNIVDNMFSGDNGGTDIVQLDESIATFEHIDQVVVDRNNVREMKMKSTLARGSLHANGNSWTIDFSPVLLFPNLIKHVQYTFSTTGSGLFPNHALRSVSENRVVIESDVEVPATVFVTVDQETTCYTKQEKLTDLLAQLQEIVVSSSSQPPSTTPSIFEDKKIGRVFYPTGYGADPTGANESSDAILNALNDAFQVQKGLELLPGVNDLGGVVIDFQGGNYKISKPIRFPASGVGNALLKSGSLRASDTFPGDRHLIEVWSPSSTPFDKESSINLDEKQQSVDNIYYEDITFRDILFDSSFRGGGIFVIDSARIRINNCFFIHFTTDGILVQNGHETFISSCFLGQRSTVGNNPHEKDFTGNGIDIHGNDNAVTDVVIFSAAIGVLLRGRANIVTGIHCYNKAAAFGGIGISVKKGAEMTRIVNCYLDFNGIVMEDPIQVHVADGFFLGNGNIVLKSISGQISGVTVVDCMFRGEQNKYVPIVHLEGSFSEIDQVVIDHNNANGMILKSTVAKQTVTGNGTKWVADFSSLLVFPDHIKYFQYSYFVQGAAVGSVMFAATNVSNNVVVVESNEAVSAEVSVVVDQYAW</sequence>
<accession>A0A7J7CHS3</accession>
<gene>
    <name evidence="3" type="ORF">HS088_TW16G00019</name>
</gene>
<dbReference type="InterPro" id="IPR011050">
    <property type="entry name" value="Pectin_lyase_fold/virulence"/>
</dbReference>
<protein>
    <submittedName>
        <fullName evidence="3">Pectin lyase-like superfamily protein isoform 1</fullName>
    </submittedName>
</protein>
<keyword evidence="2" id="KW-0134">Cell wall</keyword>
<dbReference type="Proteomes" id="UP000593562">
    <property type="component" value="Unassembled WGS sequence"/>
</dbReference>
<dbReference type="InParanoid" id="A0A7J7CHS3"/>
<dbReference type="PANTHER" id="PTHR33928">
    <property type="entry name" value="POLYGALACTURONASE QRT3"/>
    <property type="match status" value="1"/>
</dbReference>
<dbReference type="SMART" id="SM00710">
    <property type="entry name" value="PbH1"/>
    <property type="match status" value="7"/>
</dbReference>
<dbReference type="FunCoup" id="A0A7J7CHS3">
    <property type="interactions" value="255"/>
</dbReference>
<dbReference type="PANTHER" id="PTHR33928:SF7">
    <property type="entry name" value="POLYGALACTURONASE QRT3"/>
    <property type="match status" value="1"/>
</dbReference>
<dbReference type="FunFam" id="2.160.20.10:FF:000046">
    <property type="entry name" value="Polygalacturonase QRT3"/>
    <property type="match status" value="2"/>
</dbReference>
<dbReference type="AlphaFoldDB" id="A0A7J7CHS3"/>
<dbReference type="GO" id="GO:0004650">
    <property type="term" value="F:polygalacturonase activity"/>
    <property type="evidence" value="ECO:0007669"/>
    <property type="project" value="InterPro"/>
</dbReference>
<keyword evidence="4" id="KW-1185">Reference proteome</keyword>
<evidence type="ECO:0000256" key="2">
    <source>
        <dbReference type="ARBA" id="ARBA00022512"/>
    </source>
</evidence>
<dbReference type="InterPro" id="IPR006626">
    <property type="entry name" value="PbH1"/>
</dbReference>
<keyword evidence="3" id="KW-0456">Lyase</keyword>
<name>A0A7J7CHS3_TRIWF</name>
<dbReference type="InterPro" id="IPR012334">
    <property type="entry name" value="Pectin_lyas_fold"/>
</dbReference>
<dbReference type="InterPro" id="IPR039279">
    <property type="entry name" value="QRT3-like"/>
</dbReference>
<comment type="subcellular location">
    <subcellularLocation>
        <location evidence="1">Secreted</location>
        <location evidence="1">Cell wall</location>
    </subcellularLocation>
</comment>
<dbReference type="EMBL" id="JAAARO010000016">
    <property type="protein sequence ID" value="KAF5733579.1"/>
    <property type="molecule type" value="Genomic_DNA"/>
</dbReference>
<keyword evidence="2" id="KW-0964">Secreted</keyword>
<dbReference type="Gene3D" id="2.160.20.10">
    <property type="entry name" value="Single-stranded right-handed beta-helix, Pectin lyase-like"/>
    <property type="match status" value="2"/>
</dbReference>
<dbReference type="SUPFAM" id="SSF51126">
    <property type="entry name" value="Pectin lyase-like"/>
    <property type="match status" value="2"/>
</dbReference>